<proteinExistence type="predicted"/>
<dbReference type="Pfam" id="PF02470">
    <property type="entry name" value="MlaD"/>
    <property type="match status" value="1"/>
</dbReference>
<dbReference type="InterPro" id="IPR005693">
    <property type="entry name" value="Mce"/>
</dbReference>
<feature type="region of interest" description="Disordered" evidence="1">
    <location>
        <begin position="356"/>
        <end position="402"/>
    </location>
</feature>
<organism evidence="4 5">
    <name type="scientific">Nocardioides koreensis</name>
    <dbReference type="NCBI Taxonomy" id="433651"/>
    <lineage>
        <taxon>Bacteria</taxon>
        <taxon>Bacillati</taxon>
        <taxon>Actinomycetota</taxon>
        <taxon>Actinomycetes</taxon>
        <taxon>Propionibacteriales</taxon>
        <taxon>Nocardioidaceae</taxon>
        <taxon>Nocardioides</taxon>
    </lineage>
</organism>
<dbReference type="Pfam" id="PF11887">
    <property type="entry name" value="Mce4_CUP1"/>
    <property type="match status" value="1"/>
</dbReference>
<dbReference type="PANTHER" id="PTHR33371">
    <property type="entry name" value="INTERMEMBRANE PHOSPHOLIPID TRANSPORT SYSTEM BINDING PROTEIN MLAD-RELATED"/>
    <property type="match status" value="1"/>
</dbReference>
<feature type="domain" description="Mammalian cell entry C-terminal" evidence="3">
    <location>
        <begin position="117"/>
        <end position="281"/>
    </location>
</feature>
<dbReference type="EMBL" id="BAAAQR010000014">
    <property type="protein sequence ID" value="GAA2153680.1"/>
    <property type="molecule type" value="Genomic_DNA"/>
</dbReference>
<dbReference type="PANTHER" id="PTHR33371:SF4">
    <property type="entry name" value="INTERMEMBRANE PHOSPHOLIPID TRANSPORT SYSTEM BINDING PROTEIN MLAD"/>
    <property type="match status" value="1"/>
</dbReference>
<protein>
    <submittedName>
        <fullName evidence="4">MCE family protein</fullName>
    </submittedName>
</protein>
<comment type="caution">
    <text evidence="4">The sequence shown here is derived from an EMBL/GenBank/DDBJ whole genome shotgun (WGS) entry which is preliminary data.</text>
</comment>
<sequence length="402" mass="42503">MRMLPRVNRRALVAATVAALLVATALLLVRDTSETRTVTAHFPRAVSVYQGTDVRILGVNVGRVTAVIPEGNSVRVDMEYDAKYKVPAGAEAVIVTPTLVADRFVQLTPAYSGGALMADGADIPLPDTGVPVELDRIYASLRDLSEALGPNGVNKDGTLDHLLEAGAKNLKGQGRLGNRMLTRLSQAADTFGRGSGDLFATVTQLAKFSEALGSNDRLVRAFIKDLSGMSSSLVGERVELQRALASVARAVGTVKGFVHDNHRALVTDLEKLTRVMKTINSERDSIDTALRAGPLALGNLAVAFNNQTNSIGSRIGVNGTFGDFDGLLCSIVMQSGMPRASKDLACKIFKQIEPVEDQTGKQPGGGSTGLQSPSLSRVEQRATQQYVDQDSGSLAELMGGGA</sequence>
<dbReference type="InterPro" id="IPR003399">
    <property type="entry name" value="Mce/MlaD"/>
</dbReference>
<dbReference type="InterPro" id="IPR024516">
    <property type="entry name" value="Mce_C"/>
</dbReference>
<feature type="domain" description="Mce/MlaD" evidence="2">
    <location>
        <begin position="35"/>
        <end position="109"/>
    </location>
</feature>
<name>A0ABP5LYS9_9ACTN</name>
<keyword evidence="5" id="KW-1185">Reference proteome</keyword>
<feature type="compositionally biased region" description="Polar residues" evidence="1">
    <location>
        <begin position="369"/>
        <end position="392"/>
    </location>
</feature>
<dbReference type="InterPro" id="IPR052336">
    <property type="entry name" value="MlaD_Phospholipid_Transporter"/>
</dbReference>
<evidence type="ECO:0000313" key="4">
    <source>
        <dbReference type="EMBL" id="GAA2153680.1"/>
    </source>
</evidence>
<evidence type="ECO:0000256" key="1">
    <source>
        <dbReference type="SAM" id="MobiDB-lite"/>
    </source>
</evidence>
<evidence type="ECO:0000259" key="3">
    <source>
        <dbReference type="Pfam" id="PF11887"/>
    </source>
</evidence>
<reference evidence="5" key="1">
    <citation type="journal article" date="2019" name="Int. J. Syst. Evol. Microbiol.">
        <title>The Global Catalogue of Microorganisms (GCM) 10K type strain sequencing project: providing services to taxonomists for standard genome sequencing and annotation.</title>
        <authorList>
            <consortium name="The Broad Institute Genomics Platform"/>
            <consortium name="The Broad Institute Genome Sequencing Center for Infectious Disease"/>
            <person name="Wu L."/>
            <person name="Ma J."/>
        </authorList>
    </citation>
    <scope>NUCLEOTIDE SEQUENCE [LARGE SCALE GENOMIC DNA]</scope>
    <source>
        <strain evidence="5">JCM 16022</strain>
    </source>
</reference>
<evidence type="ECO:0000259" key="2">
    <source>
        <dbReference type="Pfam" id="PF02470"/>
    </source>
</evidence>
<gene>
    <name evidence="4" type="ORF">GCM10009844_38420</name>
</gene>
<evidence type="ECO:0000313" key="5">
    <source>
        <dbReference type="Proteomes" id="UP001501771"/>
    </source>
</evidence>
<accession>A0ABP5LYS9</accession>
<dbReference type="NCBIfam" id="TIGR00996">
    <property type="entry name" value="Mtu_fam_mce"/>
    <property type="match status" value="1"/>
</dbReference>
<dbReference type="Proteomes" id="UP001501771">
    <property type="component" value="Unassembled WGS sequence"/>
</dbReference>